<name>A0A6J4VIW8_9BACT</name>
<organism evidence="2">
    <name type="scientific">uncultured Thermomicrobiales bacterium</name>
    <dbReference type="NCBI Taxonomy" id="1645740"/>
    <lineage>
        <taxon>Bacteria</taxon>
        <taxon>Pseudomonadati</taxon>
        <taxon>Thermomicrobiota</taxon>
        <taxon>Thermomicrobia</taxon>
        <taxon>Thermomicrobiales</taxon>
        <taxon>environmental samples</taxon>
    </lineage>
</organism>
<sequence>MPEDEPATRAWDVPDEQIVRSSGGRGGHGLDAAEVLRSDDDFTTPALPRHMLVFNLGTAMEATDR</sequence>
<protein>
    <submittedName>
        <fullName evidence="2">Uncharacterized protein</fullName>
    </submittedName>
</protein>
<evidence type="ECO:0000313" key="2">
    <source>
        <dbReference type="EMBL" id="CAA9580753.1"/>
    </source>
</evidence>
<reference evidence="2" key="1">
    <citation type="submission" date="2020-02" db="EMBL/GenBank/DDBJ databases">
        <authorList>
            <person name="Meier V. D."/>
        </authorList>
    </citation>
    <scope>NUCLEOTIDE SEQUENCE</scope>
    <source>
        <strain evidence="2">AVDCRST_MAG88</strain>
    </source>
</reference>
<dbReference type="AlphaFoldDB" id="A0A6J4VIW8"/>
<gene>
    <name evidence="2" type="ORF">AVDCRST_MAG88-3311</name>
</gene>
<evidence type="ECO:0000256" key="1">
    <source>
        <dbReference type="SAM" id="MobiDB-lite"/>
    </source>
</evidence>
<proteinExistence type="predicted"/>
<feature type="region of interest" description="Disordered" evidence="1">
    <location>
        <begin position="1"/>
        <end position="31"/>
    </location>
</feature>
<dbReference type="EMBL" id="CADCWM010000792">
    <property type="protein sequence ID" value="CAA9580753.1"/>
    <property type="molecule type" value="Genomic_DNA"/>
</dbReference>
<accession>A0A6J4VIW8</accession>